<organism evidence="16 17">
    <name type="scientific">Puccinia sorghi</name>
    <dbReference type="NCBI Taxonomy" id="27349"/>
    <lineage>
        <taxon>Eukaryota</taxon>
        <taxon>Fungi</taxon>
        <taxon>Dikarya</taxon>
        <taxon>Basidiomycota</taxon>
        <taxon>Pucciniomycotina</taxon>
        <taxon>Pucciniomycetes</taxon>
        <taxon>Pucciniales</taxon>
        <taxon>Pucciniaceae</taxon>
        <taxon>Puccinia</taxon>
    </lineage>
</organism>
<dbReference type="GO" id="GO:0048029">
    <property type="term" value="F:monosaccharide binding"/>
    <property type="evidence" value="ECO:0007669"/>
    <property type="project" value="TreeGrafter"/>
</dbReference>
<dbReference type="EC" id="2.7.1.11" evidence="4"/>
<dbReference type="GO" id="GO:0061621">
    <property type="term" value="P:canonical glycolysis"/>
    <property type="evidence" value="ECO:0007669"/>
    <property type="project" value="TreeGrafter"/>
</dbReference>
<dbReference type="AlphaFoldDB" id="A0A0L6VNV7"/>
<evidence type="ECO:0000256" key="13">
    <source>
        <dbReference type="ARBA" id="ARBA00023152"/>
    </source>
</evidence>
<gene>
    <name evidence="16" type="ORF">VP01_1350g4</name>
</gene>
<dbReference type="GO" id="GO:0042802">
    <property type="term" value="F:identical protein binding"/>
    <property type="evidence" value="ECO:0007669"/>
    <property type="project" value="TreeGrafter"/>
</dbReference>
<evidence type="ECO:0000256" key="9">
    <source>
        <dbReference type="ARBA" id="ARBA00022741"/>
    </source>
</evidence>
<feature type="domain" description="Phosphofructokinase" evidence="15">
    <location>
        <begin position="107"/>
        <end position="492"/>
    </location>
</feature>
<evidence type="ECO:0000256" key="6">
    <source>
        <dbReference type="ARBA" id="ARBA00022533"/>
    </source>
</evidence>
<dbReference type="Gene3D" id="3.40.50.460">
    <property type="entry name" value="Phosphofructokinase domain"/>
    <property type="match status" value="2"/>
</dbReference>
<keyword evidence="11" id="KW-0067">ATP-binding</keyword>
<feature type="domain" description="Phosphofructokinase" evidence="15">
    <location>
        <begin position="574"/>
        <end position="868"/>
    </location>
</feature>
<evidence type="ECO:0000256" key="1">
    <source>
        <dbReference type="ARBA" id="ARBA00001946"/>
    </source>
</evidence>
<keyword evidence="7 16" id="KW-0808">Transferase</keyword>
<evidence type="ECO:0000256" key="7">
    <source>
        <dbReference type="ARBA" id="ARBA00022679"/>
    </source>
</evidence>
<evidence type="ECO:0000259" key="15">
    <source>
        <dbReference type="Pfam" id="PF00365"/>
    </source>
</evidence>
<sequence length="966" mass="106057">MSYQCCASSLNNPSSSQLLLYRLLHLRPLFLKVFPGEVQYMKLCQKEAWLLHPSNAGGPGSGGEGCTYVIRHEHFQSAETLLRGALSCASGSREIPATLNCASTMLKIAVLTSGGDSAGMNAAVRSVVRTGISKSVISFSKFCMGHHQSNITVTFVREGYEGLVRGNDGPKDQLKQGSLNVPQQTTRPGWLKTSDRPLSANYISTYFEADSLKDGEADSQLRGQHIIRVGWDDVGPFLSEGGTLIGTQRSQSFRQLEGRRKAAHNLIIHGINALVVCGGDGSLTGADKLRAEWPEHVKALLESNEITSEQAKKYDHLIIVGLVGSIDNDMALTDVTIGAPTALHRICESIDNISSTASSHSRAFVVEVMGRNCGWLALMAGMSSGADYVFIPEKPPAYDDWEHELCEALRRVSCPPGHRVMGKRKSIVIVAEGAIDKNLQPIKADYIASILTERLKLDTRVTTLGHTQRGGKPCAYDRILATLQGIEAVEAVLELSRTPGGESPLIGLRENQIIRVPLMKAVETTQALAKAIANKDFKHAMSLRDTVYQTSFDAFAATTRLDERIKLPEPQRMRVGIIHIGAPAGGMNAATRTAVRYCLTRGHTPLGIFNSWTGLIDGHVEELGWLRVDQWTTRGGSELGTNRQLPCAENIEVIVERIKMFKLDGLLLIGGFEVLKSLKYLDEVRDQYSELNIPMVHLPGQTDLSPAVYSLISPQALEVRPSTISNNVPLTEWSLGSDTSINVLVEACDAIRQRGECGYIAMLGALAATVVHTPEIPTGLEQITKDVQFLKRRFMADRKGKSLGRLLIRSDKASKTYTNEFMTRILNEEGRGLFDARQVSLGHTLQGAIPSPRDRTRAVALSIQCIAFLERHSSKVDPSELRAPATPLANRNTSLPQVDRVNEEVEKDWGTIVITGSLIRIANLQEMIDNADFLNRRGRHAWWFDFKNVVEIMAGKKQEDICSMPA</sequence>
<dbReference type="PANTHER" id="PTHR13697">
    <property type="entry name" value="PHOSPHOFRUCTOKINASE"/>
    <property type="match status" value="1"/>
</dbReference>
<keyword evidence="13" id="KW-0324">Glycolysis</keyword>
<evidence type="ECO:0000256" key="3">
    <source>
        <dbReference type="ARBA" id="ARBA00004679"/>
    </source>
</evidence>
<keyword evidence="12" id="KW-0460">Magnesium</keyword>
<dbReference type="PROSITE" id="PS00433">
    <property type="entry name" value="PHOSPHOFRUCTOKINASE"/>
    <property type="match status" value="1"/>
</dbReference>
<dbReference type="STRING" id="27349.A0A0L6VNV7"/>
<evidence type="ECO:0000256" key="5">
    <source>
        <dbReference type="ARBA" id="ARBA00022490"/>
    </source>
</evidence>
<keyword evidence="17" id="KW-1185">Reference proteome</keyword>
<dbReference type="GO" id="GO:0003872">
    <property type="term" value="F:6-phosphofructokinase activity"/>
    <property type="evidence" value="ECO:0007669"/>
    <property type="project" value="UniProtKB-EC"/>
</dbReference>
<dbReference type="Gene3D" id="3.40.50.450">
    <property type="match status" value="3"/>
</dbReference>
<dbReference type="PRINTS" id="PR00476">
    <property type="entry name" value="PHFRCTKINASE"/>
</dbReference>
<dbReference type="PANTHER" id="PTHR13697:SF4">
    <property type="entry name" value="ATP-DEPENDENT 6-PHOSPHOFRUCTOKINASE"/>
    <property type="match status" value="1"/>
</dbReference>
<evidence type="ECO:0000256" key="11">
    <source>
        <dbReference type="ARBA" id="ARBA00022840"/>
    </source>
</evidence>
<keyword evidence="8" id="KW-0479">Metal-binding</keyword>
<dbReference type="GO" id="GO:0070095">
    <property type="term" value="F:fructose-6-phosphate binding"/>
    <property type="evidence" value="ECO:0007669"/>
    <property type="project" value="TreeGrafter"/>
</dbReference>
<evidence type="ECO:0000256" key="10">
    <source>
        <dbReference type="ARBA" id="ARBA00022777"/>
    </source>
</evidence>
<reference evidence="16 17" key="1">
    <citation type="submission" date="2015-08" db="EMBL/GenBank/DDBJ databases">
        <title>Next Generation Sequencing and Analysis of the Genome of Puccinia sorghi L Schw, the Causal Agent of Maize Common Rust.</title>
        <authorList>
            <person name="Rochi L."/>
            <person name="Burguener G."/>
            <person name="Darino M."/>
            <person name="Turjanski A."/>
            <person name="Kreff E."/>
            <person name="Dieguez M.J."/>
            <person name="Sacco F."/>
        </authorList>
    </citation>
    <scope>NUCLEOTIDE SEQUENCE [LARGE SCALE GENOMIC DNA]</scope>
    <source>
        <strain evidence="16 17">RO10H11247</strain>
    </source>
</reference>
<keyword evidence="5" id="KW-0963">Cytoplasm</keyword>
<dbReference type="InterPro" id="IPR015912">
    <property type="entry name" value="Phosphofructokinase_CS"/>
</dbReference>
<dbReference type="Pfam" id="PF00365">
    <property type="entry name" value="PFK"/>
    <property type="match status" value="2"/>
</dbReference>
<dbReference type="GO" id="GO:0046872">
    <property type="term" value="F:metal ion binding"/>
    <property type="evidence" value="ECO:0007669"/>
    <property type="project" value="UniProtKB-KW"/>
</dbReference>
<dbReference type="EMBL" id="LAVV01003899">
    <property type="protein sequence ID" value="KNZ61835.1"/>
    <property type="molecule type" value="Genomic_DNA"/>
</dbReference>
<evidence type="ECO:0000256" key="14">
    <source>
        <dbReference type="ARBA" id="ARBA00048070"/>
    </source>
</evidence>
<dbReference type="SUPFAM" id="SSF53784">
    <property type="entry name" value="Phosphofructokinase"/>
    <property type="match status" value="2"/>
</dbReference>
<dbReference type="InterPro" id="IPR009161">
    <property type="entry name" value="6-Pfructokinase_euk"/>
</dbReference>
<dbReference type="GO" id="GO:0005524">
    <property type="term" value="F:ATP binding"/>
    <property type="evidence" value="ECO:0007669"/>
    <property type="project" value="UniProtKB-KW"/>
</dbReference>
<keyword evidence="6" id="KW-0021">Allosteric enzyme</keyword>
<comment type="catalytic activity">
    <reaction evidence="14">
        <text>beta-D-fructose 6-phosphate + ATP = beta-D-fructose 1,6-bisphosphate + ADP + H(+)</text>
        <dbReference type="Rhea" id="RHEA:16109"/>
        <dbReference type="ChEBI" id="CHEBI:15378"/>
        <dbReference type="ChEBI" id="CHEBI:30616"/>
        <dbReference type="ChEBI" id="CHEBI:32966"/>
        <dbReference type="ChEBI" id="CHEBI:57634"/>
        <dbReference type="ChEBI" id="CHEBI:456216"/>
        <dbReference type="EC" id="2.7.1.11"/>
    </reaction>
</comment>
<proteinExistence type="predicted"/>
<dbReference type="UniPathway" id="UPA00109">
    <property type="reaction ID" value="UER00182"/>
</dbReference>
<dbReference type="NCBIfam" id="TIGR02478">
    <property type="entry name" value="6PF1K_euk"/>
    <property type="match status" value="1"/>
</dbReference>
<dbReference type="GO" id="GO:0005739">
    <property type="term" value="C:mitochondrion"/>
    <property type="evidence" value="ECO:0007669"/>
    <property type="project" value="TreeGrafter"/>
</dbReference>
<comment type="pathway">
    <text evidence="3">Carbohydrate degradation; glycolysis; D-glyceraldehyde 3-phosphate and glycerone phosphate from D-glucose: step 3/4.</text>
</comment>
<dbReference type="FunFam" id="3.40.50.460:FF:000007">
    <property type="entry name" value="ATP-dependent 6-phosphofructokinase"/>
    <property type="match status" value="1"/>
</dbReference>
<comment type="subcellular location">
    <subcellularLocation>
        <location evidence="2">Cytoplasm</location>
    </subcellularLocation>
</comment>
<name>A0A0L6VNV7_9BASI</name>
<dbReference type="VEuPathDB" id="FungiDB:VP01_1350g4"/>
<dbReference type="GO" id="GO:0005945">
    <property type="term" value="C:6-phosphofructokinase complex"/>
    <property type="evidence" value="ECO:0007669"/>
    <property type="project" value="TreeGrafter"/>
</dbReference>
<evidence type="ECO:0000256" key="12">
    <source>
        <dbReference type="ARBA" id="ARBA00022842"/>
    </source>
</evidence>
<comment type="caution">
    <text evidence="16">The sequence shown here is derived from an EMBL/GenBank/DDBJ whole genome shotgun (WGS) entry which is preliminary data.</text>
</comment>
<dbReference type="GO" id="GO:0030388">
    <property type="term" value="P:fructose 1,6-bisphosphate metabolic process"/>
    <property type="evidence" value="ECO:0007669"/>
    <property type="project" value="TreeGrafter"/>
</dbReference>
<dbReference type="GO" id="GO:0006002">
    <property type="term" value="P:fructose 6-phosphate metabolic process"/>
    <property type="evidence" value="ECO:0007669"/>
    <property type="project" value="InterPro"/>
</dbReference>
<dbReference type="Proteomes" id="UP000037035">
    <property type="component" value="Unassembled WGS sequence"/>
</dbReference>
<dbReference type="InterPro" id="IPR000023">
    <property type="entry name" value="Phosphofructokinase_dom"/>
</dbReference>
<evidence type="ECO:0000256" key="2">
    <source>
        <dbReference type="ARBA" id="ARBA00004496"/>
    </source>
</evidence>
<dbReference type="OrthoDB" id="537915at2759"/>
<comment type="cofactor">
    <cofactor evidence="1">
        <name>Mg(2+)</name>
        <dbReference type="ChEBI" id="CHEBI:18420"/>
    </cofactor>
</comment>
<accession>A0A0L6VNV7</accession>
<dbReference type="InterPro" id="IPR035966">
    <property type="entry name" value="PKF_sf"/>
</dbReference>
<evidence type="ECO:0000256" key="4">
    <source>
        <dbReference type="ARBA" id="ARBA00012055"/>
    </source>
</evidence>
<keyword evidence="9" id="KW-0547">Nucleotide-binding</keyword>
<protein>
    <recommendedName>
        <fullName evidence="4">6-phosphofructokinase</fullName>
        <ecNumber evidence="4">2.7.1.11</ecNumber>
    </recommendedName>
</protein>
<keyword evidence="10 16" id="KW-0418">Kinase</keyword>
<evidence type="ECO:0000313" key="17">
    <source>
        <dbReference type="Proteomes" id="UP000037035"/>
    </source>
</evidence>
<dbReference type="GO" id="GO:0016208">
    <property type="term" value="F:AMP binding"/>
    <property type="evidence" value="ECO:0007669"/>
    <property type="project" value="TreeGrafter"/>
</dbReference>
<evidence type="ECO:0000256" key="8">
    <source>
        <dbReference type="ARBA" id="ARBA00022723"/>
    </source>
</evidence>
<evidence type="ECO:0000313" key="16">
    <source>
        <dbReference type="EMBL" id="KNZ61835.1"/>
    </source>
</evidence>
<dbReference type="InterPro" id="IPR022953">
    <property type="entry name" value="ATP_PFK"/>
</dbReference>